<dbReference type="Gene3D" id="3.30.450.20">
    <property type="entry name" value="PAS domain"/>
    <property type="match status" value="4"/>
</dbReference>
<dbReference type="OrthoDB" id="9808408at2"/>
<feature type="region of interest" description="Disordered" evidence="6">
    <location>
        <begin position="1202"/>
        <end position="1225"/>
    </location>
</feature>
<dbReference type="Pfam" id="PF08447">
    <property type="entry name" value="PAS_3"/>
    <property type="match status" value="1"/>
</dbReference>
<feature type="transmembrane region" description="Helical" evidence="7">
    <location>
        <begin position="167"/>
        <end position="186"/>
    </location>
</feature>
<dbReference type="PRINTS" id="PR00344">
    <property type="entry name" value="BCTRLSENSOR"/>
</dbReference>
<feature type="compositionally biased region" description="Basic and acidic residues" evidence="6">
    <location>
        <begin position="1202"/>
        <end position="1212"/>
    </location>
</feature>
<dbReference type="PROSITE" id="PS50109">
    <property type="entry name" value="HIS_KIN"/>
    <property type="match status" value="1"/>
</dbReference>
<feature type="domain" description="Histidine kinase" evidence="8">
    <location>
        <begin position="991"/>
        <end position="1205"/>
    </location>
</feature>
<dbReference type="Pfam" id="PF08448">
    <property type="entry name" value="PAS_4"/>
    <property type="match status" value="2"/>
</dbReference>
<feature type="domain" description="PAC" evidence="10">
    <location>
        <begin position="804"/>
        <end position="856"/>
    </location>
</feature>
<feature type="domain" description="PAS" evidence="9">
    <location>
        <begin position="494"/>
        <end position="559"/>
    </location>
</feature>
<dbReference type="SMART" id="SM00387">
    <property type="entry name" value="HATPase_c"/>
    <property type="match status" value="1"/>
</dbReference>
<comment type="caution">
    <text evidence="11">The sequence shown here is derived from an EMBL/GenBank/DDBJ whole genome shotgun (WGS) entry which is preliminary data.</text>
</comment>
<name>A0A2G1VGQ9_9GAMM</name>
<dbReference type="NCBIfam" id="TIGR00229">
    <property type="entry name" value="sensory_box"/>
    <property type="match status" value="3"/>
</dbReference>
<dbReference type="InterPro" id="IPR036097">
    <property type="entry name" value="HisK_dim/P_sf"/>
</dbReference>
<dbReference type="Pfam" id="PF13426">
    <property type="entry name" value="PAS_9"/>
    <property type="match status" value="1"/>
</dbReference>
<dbReference type="InterPro" id="IPR013655">
    <property type="entry name" value="PAS_fold_3"/>
</dbReference>
<evidence type="ECO:0000313" key="11">
    <source>
        <dbReference type="EMBL" id="PHQ25987.1"/>
    </source>
</evidence>
<keyword evidence="7" id="KW-1133">Transmembrane helix</keyword>
<feature type="transmembrane region" description="Helical" evidence="7">
    <location>
        <begin position="9"/>
        <end position="31"/>
    </location>
</feature>
<dbReference type="Gene3D" id="1.10.287.130">
    <property type="match status" value="1"/>
</dbReference>
<keyword evidence="5" id="KW-0418">Kinase</keyword>
<dbReference type="InterPro" id="IPR013656">
    <property type="entry name" value="PAS_4"/>
</dbReference>
<dbReference type="GO" id="GO:0005886">
    <property type="term" value="C:plasma membrane"/>
    <property type="evidence" value="ECO:0007669"/>
    <property type="project" value="UniProtKB-ARBA"/>
</dbReference>
<dbReference type="GO" id="GO:0000155">
    <property type="term" value="F:phosphorelay sensor kinase activity"/>
    <property type="evidence" value="ECO:0007669"/>
    <property type="project" value="InterPro"/>
</dbReference>
<keyword evidence="7" id="KW-0472">Membrane</keyword>
<dbReference type="PANTHER" id="PTHR43304">
    <property type="entry name" value="PHYTOCHROME-LIKE PROTEIN CPH1"/>
    <property type="match status" value="1"/>
</dbReference>
<evidence type="ECO:0000256" key="2">
    <source>
        <dbReference type="ARBA" id="ARBA00012438"/>
    </source>
</evidence>
<evidence type="ECO:0000256" key="5">
    <source>
        <dbReference type="ARBA" id="ARBA00022777"/>
    </source>
</evidence>
<dbReference type="PROSITE" id="PS50112">
    <property type="entry name" value="PAS"/>
    <property type="match status" value="3"/>
</dbReference>
<evidence type="ECO:0000259" key="8">
    <source>
        <dbReference type="PROSITE" id="PS50109"/>
    </source>
</evidence>
<dbReference type="FunFam" id="3.30.565.10:FF:000006">
    <property type="entry name" value="Sensor histidine kinase WalK"/>
    <property type="match status" value="1"/>
</dbReference>
<dbReference type="SUPFAM" id="SSF47384">
    <property type="entry name" value="Homodimeric domain of signal transducing histidine kinase"/>
    <property type="match status" value="1"/>
</dbReference>
<dbReference type="EC" id="2.7.13.3" evidence="2"/>
<keyword evidence="7" id="KW-0812">Transmembrane</keyword>
<dbReference type="InterPro" id="IPR036890">
    <property type="entry name" value="HATPase_C_sf"/>
</dbReference>
<dbReference type="InterPro" id="IPR005467">
    <property type="entry name" value="His_kinase_dom"/>
</dbReference>
<feature type="transmembrane region" description="Helical" evidence="7">
    <location>
        <begin position="51"/>
        <end position="68"/>
    </location>
</feature>
<dbReference type="SMART" id="SM00091">
    <property type="entry name" value="PAS"/>
    <property type="match status" value="3"/>
</dbReference>
<comment type="catalytic activity">
    <reaction evidence="1">
        <text>ATP + protein L-histidine = ADP + protein N-phospho-L-histidine.</text>
        <dbReference type="EC" id="2.7.13.3"/>
    </reaction>
</comment>
<evidence type="ECO:0000259" key="10">
    <source>
        <dbReference type="PROSITE" id="PS50113"/>
    </source>
</evidence>
<evidence type="ECO:0000313" key="12">
    <source>
        <dbReference type="Proteomes" id="UP000229044"/>
    </source>
</evidence>
<feature type="transmembrane region" description="Helical" evidence="7">
    <location>
        <begin position="75"/>
        <end position="96"/>
    </location>
</feature>
<dbReference type="PROSITE" id="PS50113">
    <property type="entry name" value="PAC"/>
    <property type="match status" value="1"/>
</dbReference>
<keyword evidence="4" id="KW-0808">Transferase</keyword>
<feature type="transmembrane region" description="Helical" evidence="7">
    <location>
        <begin position="102"/>
        <end position="122"/>
    </location>
</feature>
<dbReference type="SUPFAM" id="SSF55785">
    <property type="entry name" value="PYP-like sensor domain (PAS domain)"/>
    <property type="match status" value="4"/>
</dbReference>
<dbReference type="CDD" id="cd00130">
    <property type="entry name" value="PAS"/>
    <property type="match status" value="3"/>
</dbReference>
<feature type="transmembrane region" description="Helical" evidence="7">
    <location>
        <begin position="198"/>
        <end position="216"/>
    </location>
</feature>
<dbReference type="Pfam" id="PF00512">
    <property type="entry name" value="HisKA"/>
    <property type="match status" value="1"/>
</dbReference>
<organism evidence="11 12">
    <name type="scientific">Marinobacter guineae</name>
    <dbReference type="NCBI Taxonomy" id="432303"/>
    <lineage>
        <taxon>Bacteria</taxon>
        <taxon>Pseudomonadati</taxon>
        <taxon>Pseudomonadota</taxon>
        <taxon>Gammaproteobacteria</taxon>
        <taxon>Pseudomonadales</taxon>
        <taxon>Marinobacteraceae</taxon>
        <taxon>Marinobacter</taxon>
    </lineage>
</organism>
<dbReference type="Gene3D" id="3.30.565.10">
    <property type="entry name" value="Histidine kinase-like ATPase, C-terminal domain"/>
    <property type="match status" value="1"/>
</dbReference>
<sequence>MVSTRNREIFWFCLTLALAISLASVGGVILYDFCIGGGETPGRISLHPGGGILAILLSCMFLALLFQLQKLATGIGLSVLVTATVFAAVPILPLGAGFQILAIKPVLFLAIAFIVLSALAAIHLSRGWVVGRIATPVVFTTGLLSLLSHWYPAFEMAGVGSIAESTIVVSPLLILISLTLPFLYRIYHRDIPVYSRSLILVGVLGILLTTISWHIIRLQYSDNLTGRAEALATQLAATSASAYSVKLALIRRLAERWELLNDLPSNLFWEQEVSSYLRDFPELRLIAILDRDMRPVRVESRTLDYRSWLDRFLESDNTGAWLQHIIDARASHLSEPMPDREGRAHAVIAVPVTPEPGLSWPVIAVVDLQSVYEGLIQHYDGALDLAVFHQAQKIFDTSPELDASEKVLLATATVEAHHDSEWRMDVYMPRGSLPSGELYLPPMILFTGLGLSFLVMLTHLFWRESERRSRVLGEFNDVLNFHLEEERGLRHINEKIMEFSRDILCSISPSGRFLTVSPASEVVLGYAPGELKGQPYDILVLPEDRGSTAEEVRKLATGQSDKTSGFRNRLRHKDGHTVTVSWTAEWSRDDNALFCVGRDISGELVAETLTRERDQFFSLSPDMFCIVDLNSHFFEVNNTFVETLGYTREQLLGTSYMGLLHSDDQDKVVEAVQTLTDGGEVQNLFVRALDTAGNEHWLQINAILSADDLIYVVARDITEALKTQERLKHSETLLRIAEQTAMIGGWTVEIPSGKTAWTAVMFDIFELPAGEVPDLDNALNFYTDESRQILTDAIELCSETGIPFDEDVQFRTANRRLRWARVIGHAVKNDEGDIIGLQGGFQDITVSRQAMEQIKRFAERQATIFESITDAFFTVDREWRFTYVNRRSEELLRRSRDELLGHSLWEMFPATIGSEFDEMYGLAMTTGESVSFEAYYAPLNEWLEVSAYPSDEGLAVYYRSIRERKEAQWKLEATMEELERSNRELQDFAFVASHDLQEPLRKIQAFSDRLLVKSHQFGPEEKDYLNRMQSAAARMQSLIKDLLSYSRVTTRAKPLESCDTQSIVLDVLQDMETSITAEKANIELTPLPPVKGDATQLRQVFQNLISNAIKFHDPDQTPTIMIYPEDITPGSWTLVVSDNGIGFDLKYAEKVFHPFQRLHKRETYAGTGIGMAIVKKILDRHGADIRTESAPGEGTTFRIRFRNEEPDSEAKHGQSQSRTLHTDRR</sequence>
<dbReference type="SMART" id="SM00388">
    <property type="entry name" value="HisKA"/>
    <property type="match status" value="1"/>
</dbReference>
<reference evidence="11 12" key="1">
    <citation type="submission" date="2017-09" db="EMBL/GenBank/DDBJ databases">
        <title>The draft genome sequences of Marinobacter guineae M3B.</title>
        <authorList>
            <person name="Cao J."/>
        </authorList>
    </citation>
    <scope>NUCLEOTIDE SEQUENCE [LARGE SCALE GENOMIC DNA]</scope>
    <source>
        <strain evidence="11 12">M3B</strain>
    </source>
</reference>
<dbReference type="AlphaFoldDB" id="A0A2G1VGQ9"/>
<dbReference type="RefSeq" id="WP_099618085.1">
    <property type="nucleotide sequence ID" value="NZ_KZ319340.1"/>
</dbReference>
<feature type="domain" description="PAS" evidence="9">
    <location>
        <begin position="626"/>
        <end position="679"/>
    </location>
</feature>
<proteinExistence type="predicted"/>
<dbReference type="InterPro" id="IPR035965">
    <property type="entry name" value="PAS-like_dom_sf"/>
</dbReference>
<evidence type="ECO:0000256" key="6">
    <source>
        <dbReference type="SAM" id="MobiDB-lite"/>
    </source>
</evidence>
<dbReference type="InterPro" id="IPR003661">
    <property type="entry name" value="HisK_dim/P_dom"/>
</dbReference>
<dbReference type="EMBL" id="NTFI01000002">
    <property type="protein sequence ID" value="PHQ25987.1"/>
    <property type="molecule type" value="Genomic_DNA"/>
</dbReference>
<feature type="domain" description="PAS" evidence="9">
    <location>
        <begin position="857"/>
        <end position="908"/>
    </location>
</feature>
<evidence type="ECO:0000256" key="3">
    <source>
        <dbReference type="ARBA" id="ARBA00022553"/>
    </source>
</evidence>
<keyword evidence="3" id="KW-0597">Phosphoprotein</keyword>
<dbReference type="InterPro" id="IPR000700">
    <property type="entry name" value="PAS-assoc_C"/>
</dbReference>
<dbReference type="SUPFAM" id="SSF55874">
    <property type="entry name" value="ATPase domain of HSP90 chaperone/DNA topoisomerase II/histidine kinase"/>
    <property type="match status" value="1"/>
</dbReference>
<protein>
    <recommendedName>
        <fullName evidence="2">histidine kinase</fullName>
        <ecNumber evidence="2">2.7.13.3</ecNumber>
    </recommendedName>
</protein>
<dbReference type="CDD" id="cd00082">
    <property type="entry name" value="HisKA"/>
    <property type="match status" value="1"/>
</dbReference>
<evidence type="ECO:0000256" key="4">
    <source>
        <dbReference type="ARBA" id="ARBA00022679"/>
    </source>
</evidence>
<dbReference type="SMART" id="SM00086">
    <property type="entry name" value="PAC"/>
    <property type="match status" value="2"/>
</dbReference>
<gene>
    <name evidence="11" type="ORF">CLH62_10370</name>
</gene>
<dbReference type="InterPro" id="IPR052162">
    <property type="entry name" value="Sensor_kinase/Photoreceptor"/>
</dbReference>
<dbReference type="InterPro" id="IPR003594">
    <property type="entry name" value="HATPase_dom"/>
</dbReference>
<dbReference type="PANTHER" id="PTHR43304:SF1">
    <property type="entry name" value="PAC DOMAIN-CONTAINING PROTEIN"/>
    <property type="match status" value="1"/>
</dbReference>
<dbReference type="Proteomes" id="UP000229044">
    <property type="component" value="Unassembled WGS sequence"/>
</dbReference>
<evidence type="ECO:0000256" key="1">
    <source>
        <dbReference type="ARBA" id="ARBA00000085"/>
    </source>
</evidence>
<evidence type="ECO:0000259" key="9">
    <source>
        <dbReference type="PROSITE" id="PS50112"/>
    </source>
</evidence>
<evidence type="ECO:0000256" key="7">
    <source>
        <dbReference type="SAM" id="Phobius"/>
    </source>
</evidence>
<dbReference type="InterPro" id="IPR001610">
    <property type="entry name" value="PAC"/>
</dbReference>
<dbReference type="InterPro" id="IPR004358">
    <property type="entry name" value="Sig_transdc_His_kin-like_C"/>
</dbReference>
<accession>A0A2G1VGQ9</accession>
<keyword evidence="12" id="KW-1185">Reference proteome</keyword>
<dbReference type="Pfam" id="PF02518">
    <property type="entry name" value="HATPase_c"/>
    <property type="match status" value="1"/>
</dbReference>
<dbReference type="InterPro" id="IPR000014">
    <property type="entry name" value="PAS"/>
</dbReference>
<feature type="transmembrane region" description="Helical" evidence="7">
    <location>
        <begin position="129"/>
        <end position="147"/>
    </location>
</feature>